<proteinExistence type="predicted"/>
<dbReference type="OrthoDB" id="8062037at2759"/>
<evidence type="ECO:0000256" key="1">
    <source>
        <dbReference type="SAM" id="MobiDB-lite"/>
    </source>
</evidence>
<sequence>MLNKRSKIVCKCCPPSTTIPDQLAHQKPTATHSQDWIALVEHGDLFVDKGRYPQNSGAPAVIVCDWQQSPTISSSSILTLTHILSTNLWSTHDLRSSRYQRSHHPIGLRSQRRDSYLSLRQDWKEFSAISDQPFPHQPTADLDHLQSSEVIIRLVVYPRPRLIQSSTTLNPSKRMTKRFLPSLTFRRSKPPGLGVDHPDNRIGCGSPRQSSRRPRGDAWARHSATRWTLDLLVVGTPLPLELQLPGYYPVLLGCRESQRSVS</sequence>
<gene>
    <name evidence="2" type="ORF">PGT21_019858</name>
</gene>
<comment type="caution">
    <text evidence="2">The sequence shown here is derived from an EMBL/GenBank/DDBJ whole genome shotgun (WGS) entry which is preliminary data.</text>
</comment>
<accession>A0A5B0ML11</accession>
<organism evidence="2 3">
    <name type="scientific">Puccinia graminis f. sp. tritici</name>
    <dbReference type="NCBI Taxonomy" id="56615"/>
    <lineage>
        <taxon>Eukaryota</taxon>
        <taxon>Fungi</taxon>
        <taxon>Dikarya</taxon>
        <taxon>Basidiomycota</taxon>
        <taxon>Pucciniomycotina</taxon>
        <taxon>Pucciniomycetes</taxon>
        <taxon>Pucciniales</taxon>
        <taxon>Pucciniaceae</taxon>
        <taxon>Puccinia</taxon>
    </lineage>
</organism>
<dbReference type="AlphaFoldDB" id="A0A5B0ML11"/>
<reference evidence="2 3" key="1">
    <citation type="submission" date="2019-05" db="EMBL/GenBank/DDBJ databases">
        <title>Emergence of the Ug99 lineage of the wheat stem rust pathogen through somatic hybridization.</title>
        <authorList>
            <person name="Li F."/>
            <person name="Upadhyaya N.M."/>
            <person name="Sperschneider J."/>
            <person name="Matny O."/>
            <person name="Nguyen-Phuc H."/>
            <person name="Mago R."/>
            <person name="Raley C."/>
            <person name="Miller M.E."/>
            <person name="Silverstein K.A.T."/>
            <person name="Henningsen E."/>
            <person name="Hirsch C.D."/>
            <person name="Visser B."/>
            <person name="Pretorius Z.A."/>
            <person name="Steffenson B.J."/>
            <person name="Schwessinger B."/>
            <person name="Dodds P.N."/>
            <person name="Figueroa M."/>
        </authorList>
    </citation>
    <scope>NUCLEOTIDE SEQUENCE [LARGE SCALE GENOMIC DNA]</scope>
    <source>
        <strain evidence="2">21-0</strain>
    </source>
</reference>
<evidence type="ECO:0000313" key="2">
    <source>
        <dbReference type="EMBL" id="KAA1077787.1"/>
    </source>
</evidence>
<name>A0A5B0ML11_PUCGR</name>
<keyword evidence="3" id="KW-1185">Reference proteome</keyword>
<evidence type="ECO:0000313" key="3">
    <source>
        <dbReference type="Proteomes" id="UP000324748"/>
    </source>
</evidence>
<dbReference type="EMBL" id="VSWC01000144">
    <property type="protein sequence ID" value="KAA1077787.1"/>
    <property type="molecule type" value="Genomic_DNA"/>
</dbReference>
<dbReference type="Proteomes" id="UP000324748">
    <property type="component" value="Unassembled WGS sequence"/>
</dbReference>
<feature type="region of interest" description="Disordered" evidence="1">
    <location>
        <begin position="189"/>
        <end position="217"/>
    </location>
</feature>
<protein>
    <submittedName>
        <fullName evidence="2">Uncharacterized protein</fullName>
    </submittedName>
</protein>
<dbReference type="Gene3D" id="3.50.30.30">
    <property type="match status" value="1"/>
</dbReference>